<protein>
    <recommendedName>
        <fullName evidence="5">Sulfatase N-terminal domain-containing protein</fullName>
    </recommendedName>
</protein>
<dbReference type="InterPro" id="IPR000917">
    <property type="entry name" value="Sulfatase_N"/>
</dbReference>
<keyword evidence="3" id="KW-0378">Hydrolase</keyword>
<dbReference type="PANTHER" id="PTHR42693">
    <property type="entry name" value="ARYLSULFATASE FAMILY MEMBER"/>
    <property type="match status" value="1"/>
</dbReference>
<feature type="domain" description="Sulfatase N-terminal" evidence="5">
    <location>
        <begin position="27"/>
        <end position="358"/>
    </location>
</feature>
<keyword evidence="7" id="KW-1185">Reference proteome</keyword>
<dbReference type="InterPro" id="IPR024607">
    <property type="entry name" value="Sulfatase_CS"/>
</dbReference>
<evidence type="ECO:0000256" key="3">
    <source>
        <dbReference type="ARBA" id="ARBA00022801"/>
    </source>
</evidence>
<keyword evidence="4" id="KW-0106">Calcium</keyword>
<dbReference type="CDD" id="cd16145">
    <property type="entry name" value="ARS_like"/>
    <property type="match status" value="1"/>
</dbReference>
<dbReference type="Proteomes" id="UP000219559">
    <property type="component" value="Unassembled WGS sequence"/>
</dbReference>
<dbReference type="PANTHER" id="PTHR42693:SF53">
    <property type="entry name" value="ENDO-4-O-SULFATASE"/>
    <property type="match status" value="1"/>
</dbReference>
<dbReference type="OrthoDB" id="9766107at2"/>
<dbReference type="Gene3D" id="3.40.720.10">
    <property type="entry name" value="Alkaline Phosphatase, subunit A"/>
    <property type="match status" value="1"/>
</dbReference>
<sequence>MFKLYWLALLLPLMALGYQQQLKNSKPNIIYILADDLGYGDLGSYGQKKFSTPGLDQLAANGLRFTQHYAGSAVCAPSRCSLLTGMDQGHADVRGNKSIGRGKGQYPLKDETETLAELLQRAGYVTGIIGKWGLGGPGTSSTPYAKGFDFFYGYNDQGNAHHYYPHFLWRNTKKELIPENQGGKRGLFSHDLFTQEAKAFIKENQSRPFFLYLPYTIPHADIDVPENDRQTYLGQFPETPYKGGHYYKQPTPKAAFAGMIQRMDRDIQSINDLLQQLGLTENTLVIFSSDNGPHNVGGGDPKFFNSSGGLRGIKRDPYEGGIRVPMIAKWPGTIAAGQETDHISTFYDVMPTLAELVGEKPKSRLNGSSFLSILKNPSKSSKKTYKYWEFHDRKRKWQAVRWGDWKGIRICDKDGKEQRFELFNLKTDPAEQNDIASQNPKVEKKIRKFMTKRVPSPVADWSF</sequence>
<evidence type="ECO:0000313" key="6">
    <source>
        <dbReference type="EMBL" id="PCE64084.1"/>
    </source>
</evidence>
<dbReference type="InterPro" id="IPR050738">
    <property type="entry name" value="Sulfatase"/>
</dbReference>
<accession>A0A2A4G7Z5</accession>
<dbReference type="SUPFAM" id="SSF53649">
    <property type="entry name" value="Alkaline phosphatase-like"/>
    <property type="match status" value="1"/>
</dbReference>
<dbReference type="AlphaFoldDB" id="A0A2A4G7Z5"/>
<dbReference type="InterPro" id="IPR017850">
    <property type="entry name" value="Alkaline_phosphatase_core_sf"/>
</dbReference>
<dbReference type="GO" id="GO:0046872">
    <property type="term" value="F:metal ion binding"/>
    <property type="evidence" value="ECO:0007669"/>
    <property type="project" value="UniProtKB-KW"/>
</dbReference>
<gene>
    <name evidence="6" type="ORF">B7P33_12685</name>
</gene>
<dbReference type="PROSITE" id="PS00523">
    <property type="entry name" value="SULFATASE_1"/>
    <property type="match status" value="1"/>
</dbReference>
<evidence type="ECO:0000256" key="4">
    <source>
        <dbReference type="ARBA" id="ARBA00022837"/>
    </source>
</evidence>
<evidence type="ECO:0000313" key="7">
    <source>
        <dbReference type="Proteomes" id="UP000219559"/>
    </source>
</evidence>
<dbReference type="RefSeq" id="WP_097442823.1">
    <property type="nucleotide sequence ID" value="NZ_NBWU01000004.1"/>
</dbReference>
<proteinExistence type="inferred from homology"/>
<dbReference type="GO" id="GO:0004065">
    <property type="term" value="F:arylsulfatase activity"/>
    <property type="evidence" value="ECO:0007669"/>
    <property type="project" value="TreeGrafter"/>
</dbReference>
<evidence type="ECO:0000256" key="2">
    <source>
        <dbReference type="ARBA" id="ARBA00022723"/>
    </source>
</evidence>
<keyword evidence="2" id="KW-0479">Metal-binding</keyword>
<dbReference type="EMBL" id="NBWU01000004">
    <property type="protein sequence ID" value="PCE64084.1"/>
    <property type="molecule type" value="Genomic_DNA"/>
</dbReference>
<reference evidence="6 7" key="1">
    <citation type="submission" date="2017-04" db="EMBL/GenBank/DDBJ databases">
        <title>A new member of the family Flavobacteriaceae isolated from ascidians.</title>
        <authorList>
            <person name="Chen L."/>
        </authorList>
    </citation>
    <scope>NUCLEOTIDE SEQUENCE [LARGE SCALE GENOMIC DNA]</scope>
    <source>
        <strain evidence="6 7">HQA918</strain>
    </source>
</reference>
<evidence type="ECO:0000259" key="5">
    <source>
        <dbReference type="Pfam" id="PF00884"/>
    </source>
</evidence>
<organism evidence="6 7">
    <name type="scientific">Sediminicola luteus</name>
    <dbReference type="NCBI Taxonomy" id="319238"/>
    <lineage>
        <taxon>Bacteria</taxon>
        <taxon>Pseudomonadati</taxon>
        <taxon>Bacteroidota</taxon>
        <taxon>Flavobacteriia</taxon>
        <taxon>Flavobacteriales</taxon>
        <taxon>Flavobacteriaceae</taxon>
        <taxon>Sediminicola</taxon>
    </lineage>
</organism>
<dbReference type="Pfam" id="PF00884">
    <property type="entry name" value="Sulfatase"/>
    <property type="match status" value="1"/>
</dbReference>
<dbReference type="Gene3D" id="3.30.1120.10">
    <property type="match status" value="1"/>
</dbReference>
<comment type="caution">
    <text evidence="6">The sequence shown here is derived from an EMBL/GenBank/DDBJ whole genome shotgun (WGS) entry which is preliminary data.</text>
</comment>
<comment type="similarity">
    <text evidence="1">Belongs to the sulfatase family.</text>
</comment>
<name>A0A2A4G7Z5_9FLAO</name>
<evidence type="ECO:0000256" key="1">
    <source>
        <dbReference type="ARBA" id="ARBA00008779"/>
    </source>
</evidence>